<feature type="compositionally biased region" description="Low complexity" evidence="1">
    <location>
        <begin position="164"/>
        <end position="179"/>
    </location>
</feature>
<feature type="compositionally biased region" description="Polar residues" evidence="1">
    <location>
        <begin position="221"/>
        <end position="243"/>
    </location>
</feature>
<dbReference type="OrthoDB" id="5298822at2"/>
<reference evidence="5" key="1">
    <citation type="submission" date="2017-05" db="EMBL/GenBank/DDBJ databases">
        <title>Dechlorination kinetics govern the competition between two new strains of the genus Sulfurospirillum.</title>
        <authorList>
            <person name="Buttet G.F."/>
            <person name="Murray A.M."/>
            <person name="Goris T."/>
            <person name="Burion M."/>
            <person name="Lin B."/>
            <person name="Rolle M."/>
            <person name="Maillard J."/>
        </authorList>
    </citation>
    <scope>NUCLEOTIDE SEQUENCE [LARGE SCALE GENOMIC DNA]</scope>
    <source>
        <strain evidence="5">SL2-1</strain>
    </source>
</reference>
<feature type="region of interest" description="Disordered" evidence="1">
    <location>
        <begin position="221"/>
        <end position="273"/>
    </location>
</feature>
<feature type="signal peptide" evidence="3">
    <location>
        <begin position="1"/>
        <end position="20"/>
    </location>
</feature>
<evidence type="ECO:0000313" key="4">
    <source>
        <dbReference type="EMBL" id="ARU49760.1"/>
    </source>
</evidence>
<protein>
    <submittedName>
        <fullName evidence="4">Uncharacterized protein</fullName>
    </submittedName>
</protein>
<dbReference type="Gene3D" id="1.25.40.10">
    <property type="entry name" value="Tetratricopeptide repeat domain"/>
    <property type="match status" value="1"/>
</dbReference>
<dbReference type="AlphaFoldDB" id="A0A1Y0HP88"/>
<keyword evidence="2" id="KW-0472">Membrane</keyword>
<evidence type="ECO:0000256" key="2">
    <source>
        <dbReference type="SAM" id="Phobius"/>
    </source>
</evidence>
<keyword evidence="2" id="KW-1133">Transmembrane helix</keyword>
<accession>A0A1Y0HP88</accession>
<keyword evidence="3" id="KW-0732">Signal</keyword>
<keyword evidence="5" id="KW-1185">Reference proteome</keyword>
<gene>
    <name evidence="4" type="ORF">Sdiek1_2611</name>
</gene>
<feature type="compositionally biased region" description="Polar residues" evidence="1">
    <location>
        <begin position="153"/>
        <end position="163"/>
    </location>
</feature>
<dbReference type="KEGG" id="suls:Sdiek1_2611"/>
<proteinExistence type="predicted"/>
<feature type="compositionally biased region" description="Low complexity" evidence="1">
    <location>
        <begin position="257"/>
        <end position="273"/>
    </location>
</feature>
<dbReference type="Proteomes" id="UP000196005">
    <property type="component" value="Chromosome"/>
</dbReference>
<evidence type="ECO:0000313" key="5">
    <source>
        <dbReference type="Proteomes" id="UP000196005"/>
    </source>
</evidence>
<feature type="transmembrane region" description="Helical" evidence="2">
    <location>
        <begin position="126"/>
        <end position="145"/>
    </location>
</feature>
<name>A0A1Y0HP88_9BACT</name>
<dbReference type="SUPFAM" id="SSF48452">
    <property type="entry name" value="TPR-like"/>
    <property type="match status" value="1"/>
</dbReference>
<dbReference type="Pfam" id="PF14559">
    <property type="entry name" value="TPR_19"/>
    <property type="match status" value="1"/>
</dbReference>
<evidence type="ECO:0000256" key="1">
    <source>
        <dbReference type="SAM" id="MobiDB-lite"/>
    </source>
</evidence>
<dbReference type="RefSeq" id="WP_087439454.1">
    <property type="nucleotide sequence ID" value="NZ_CP021416.1"/>
</dbReference>
<dbReference type="EMBL" id="CP021416">
    <property type="protein sequence ID" value="ARU49760.1"/>
    <property type="molecule type" value="Genomic_DNA"/>
</dbReference>
<feature type="region of interest" description="Disordered" evidence="1">
    <location>
        <begin position="153"/>
        <end position="187"/>
    </location>
</feature>
<feature type="chain" id="PRO_5012733789" evidence="3">
    <location>
        <begin position="21"/>
        <end position="273"/>
    </location>
</feature>
<keyword evidence="2" id="KW-0812">Transmembrane</keyword>
<organism evidence="4 5">
    <name type="scientific">Sulfurospirillum diekertiae</name>
    <dbReference type="NCBI Taxonomy" id="1854492"/>
    <lineage>
        <taxon>Bacteria</taxon>
        <taxon>Pseudomonadati</taxon>
        <taxon>Campylobacterota</taxon>
        <taxon>Epsilonproteobacteria</taxon>
        <taxon>Campylobacterales</taxon>
        <taxon>Sulfurospirillaceae</taxon>
        <taxon>Sulfurospirillum</taxon>
    </lineage>
</organism>
<evidence type="ECO:0000256" key="3">
    <source>
        <dbReference type="SAM" id="SignalP"/>
    </source>
</evidence>
<sequence>MKKIFGFLTVLIFVVSFAQAEPTIHQVYEAAQAGKLSEAHTMVEEVLKAHPQSAKAHFVNAEILSAQGQITQARSELNVAEQLEPGLPFAKPQAVQTLKDKLGLIGAATKFVSTEHQGAASSSKPFPWTTALLFGGGALVFIFLIRSAFSRKPTPSNNGLNSGTPPTATYPNNAPMNPAGPQSGGMGSGIASGLATGLAAGVGVAAGEALFNHFANNNATPPSAGAHTTTPVDTTPQPSSSDFADNDFGINDDTSWDDSSSGDSMSDSSSDSW</sequence>
<dbReference type="InterPro" id="IPR011990">
    <property type="entry name" value="TPR-like_helical_dom_sf"/>
</dbReference>